<dbReference type="KEGG" id="daer:H9K75_09760"/>
<name>A0A7H0GQX8_9BURK</name>
<organism evidence="1 2">
    <name type="scientific">Diaphorobacter aerolatus</name>
    <dbReference type="NCBI Taxonomy" id="1288495"/>
    <lineage>
        <taxon>Bacteria</taxon>
        <taxon>Pseudomonadati</taxon>
        <taxon>Pseudomonadota</taxon>
        <taxon>Betaproteobacteria</taxon>
        <taxon>Burkholderiales</taxon>
        <taxon>Comamonadaceae</taxon>
        <taxon>Diaphorobacter</taxon>
    </lineage>
</organism>
<dbReference type="RefSeq" id="WP_187726192.1">
    <property type="nucleotide sequence ID" value="NZ_CP060783.1"/>
</dbReference>
<dbReference type="EMBL" id="CP060783">
    <property type="protein sequence ID" value="QNP50694.1"/>
    <property type="molecule type" value="Genomic_DNA"/>
</dbReference>
<dbReference type="Proteomes" id="UP000516028">
    <property type="component" value="Chromosome"/>
</dbReference>
<gene>
    <name evidence="1" type="ORF">H9K75_09760</name>
</gene>
<evidence type="ECO:0000313" key="2">
    <source>
        <dbReference type="Proteomes" id="UP000516028"/>
    </source>
</evidence>
<protein>
    <submittedName>
        <fullName evidence="1">Uncharacterized protein</fullName>
    </submittedName>
</protein>
<dbReference type="AlphaFoldDB" id="A0A7H0GQX8"/>
<accession>A0A7H0GQX8</accession>
<proteinExistence type="predicted"/>
<keyword evidence="2" id="KW-1185">Reference proteome</keyword>
<evidence type="ECO:0000313" key="1">
    <source>
        <dbReference type="EMBL" id="QNP50694.1"/>
    </source>
</evidence>
<sequence length="62" mass="7085">MLAQAPHRLSFFLAMTGLIASGVGWALVQWDRTACRRPVFSMEDSREQQNLAARRALARRRL</sequence>
<reference evidence="1 2" key="1">
    <citation type="submission" date="2020-08" db="EMBL/GenBank/DDBJ databases">
        <title>Genome sequence of Diaphorobacter aerolatus KACC 16536T.</title>
        <authorList>
            <person name="Hyun D.-W."/>
            <person name="Bae J.-W."/>
        </authorList>
    </citation>
    <scope>NUCLEOTIDE SEQUENCE [LARGE SCALE GENOMIC DNA]</scope>
    <source>
        <strain evidence="1 2">KACC 16536</strain>
    </source>
</reference>